<dbReference type="SUPFAM" id="SSF51695">
    <property type="entry name" value="PLC-like phosphodiesterases"/>
    <property type="match status" value="1"/>
</dbReference>
<dbReference type="InterPro" id="IPR017946">
    <property type="entry name" value="PLC-like_Pdiesterase_TIM-brl"/>
</dbReference>
<dbReference type="InterPro" id="IPR039559">
    <property type="entry name" value="AIM6_PI-PLC-like_dom"/>
</dbReference>
<feature type="active site" description="Phosphoserine intermediate" evidence="2">
    <location>
        <position position="327"/>
    </location>
</feature>
<dbReference type="SMART" id="SM00098">
    <property type="entry name" value="alkPPc"/>
    <property type="match status" value="1"/>
</dbReference>
<accession>A0A3N0DQI9</accession>
<reference evidence="6 7" key="1">
    <citation type="submission" date="2018-10" db="EMBL/GenBank/DDBJ databases">
        <title>Sinomicrobium pectinilyticum sp. nov., a pectinase-producing bacterium isolated from alkaline and saline soil, and emended description of the genus Sinomicrobium.</title>
        <authorList>
            <person name="Cheng B."/>
            <person name="Li C."/>
            <person name="Lai Q."/>
            <person name="Du M."/>
            <person name="Shao Z."/>
            <person name="Xu P."/>
            <person name="Yang C."/>
        </authorList>
    </citation>
    <scope>NUCLEOTIDE SEQUENCE [LARGE SCALE GENOMIC DNA]</scope>
    <source>
        <strain evidence="6 7">5DNS001</strain>
    </source>
</reference>
<feature type="binding site" evidence="3">
    <location>
        <position position="494"/>
    </location>
    <ligand>
        <name>Zn(2+)</name>
        <dbReference type="ChEBI" id="CHEBI:29105"/>
        <label>2</label>
    </ligand>
</feature>
<evidence type="ECO:0000313" key="7">
    <source>
        <dbReference type="Proteomes" id="UP000267469"/>
    </source>
</evidence>
<keyword evidence="3" id="KW-0479">Metal-binding</keyword>
<dbReference type="Gene3D" id="3.20.20.190">
    <property type="entry name" value="Phosphatidylinositol (PI) phosphodiesterase"/>
    <property type="match status" value="1"/>
</dbReference>
<comment type="cofactor">
    <cofactor evidence="3">
        <name>Mg(2+)</name>
        <dbReference type="ChEBI" id="CHEBI:18420"/>
    </cofactor>
    <text evidence="3">Binds 1 Mg(2+) ion.</text>
</comment>
<dbReference type="AlphaFoldDB" id="A0A3N0DQI9"/>
<feature type="signal peptide" evidence="5">
    <location>
        <begin position="1"/>
        <end position="21"/>
    </location>
</feature>
<dbReference type="Pfam" id="PF00245">
    <property type="entry name" value="Alk_phosphatase"/>
    <property type="match status" value="3"/>
</dbReference>
<evidence type="ECO:0000256" key="1">
    <source>
        <dbReference type="ARBA" id="ARBA00022553"/>
    </source>
</evidence>
<comment type="similarity">
    <text evidence="4">Belongs to the alkaline phosphatase family.</text>
</comment>
<dbReference type="Pfam" id="PF13653">
    <property type="entry name" value="GDPD_2"/>
    <property type="match status" value="1"/>
</dbReference>
<feature type="binding site" evidence="3">
    <location>
        <position position="533"/>
    </location>
    <ligand>
        <name>Zn(2+)</name>
        <dbReference type="ChEBI" id="CHEBI:29105"/>
        <label>2</label>
    </ligand>
</feature>
<feature type="binding site" evidence="3">
    <location>
        <position position="490"/>
    </location>
    <ligand>
        <name>Zn(2+)</name>
        <dbReference type="ChEBI" id="CHEBI:29105"/>
        <label>2</label>
    </ligand>
</feature>
<comment type="cofactor">
    <cofactor evidence="3">
        <name>Zn(2+)</name>
        <dbReference type="ChEBI" id="CHEBI:29105"/>
    </cofactor>
    <text evidence="3">Binds 2 Zn(2+) ions.</text>
</comment>
<dbReference type="Gene3D" id="3.40.720.10">
    <property type="entry name" value="Alkaline Phosphatase, subunit A"/>
    <property type="match status" value="1"/>
</dbReference>
<dbReference type="EMBL" id="RJTM01000156">
    <property type="protein sequence ID" value="RNL77908.1"/>
    <property type="molecule type" value="Genomic_DNA"/>
</dbReference>
<gene>
    <name evidence="6" type="ORF">ED312_20645</name>
</gene>
<dbReference type="Proteomes" id="UP000267469">
    <property type="component" value="Unassembled WGS sequence"/>
</dbReference>
<keyword evidence="1" id="KW-0597">Phosphoprotein</keyword>
<sequence length="600" mass="66017">MFRSSLSGFLLCLLSLGFSYAQQPVQIHSHNDYEQNIPFWTALSGGLSSIEVDIFLRNGRLYATHEEHEIKEERTIESLYLEPLKQALELGLPLPEKLQLLVDLKSEADATLGLLTEVLKAYPEITANNNISIVISGNRPSPEKYTGYPEYILFDYQSLERPADEEIWEKVAMISLSFRNYSEWNGLGRLTAGDYEKVKAVIDRAHAMGKPFRFWGAPDSKTAWKAFTDMGVDFINTDMPFRAAEYLNTLEQRVHYNTIASEIYVPTYASDGKEIPVENVILLIGDGNGLTQISSAVLANGGALTLTQLKNIGFLKTQSADDFTTDSAAGGTALATGEKTYNRAIGMGVTGKPLQNITELLSGHGFISGIITTDKMTGATPSAFYAHRKDRSETRGIAEDLLHSRLSMFIGAGKEDFGKEINRNFKVLNSLGDLKQSKTDRAGVFLSEGSLPGITEGREDVLAKAVTNGLEFLSAKEKPFFLMVEGAKIDSYGHVNNTAGIISEGIDFDRAITEALKFADRTGNTLVIVTADHETSGFSIPQGNMKEKMIEGDFTTNDHTGVMVPVLAYGPHSGAFRGVYENNEVFHKIIRVLKIEDGEK</sequence>
<keyword evidence="3" id="KW-0862">Zinc</keyword>
<feature type="chain" id="PRO_5017932313" evidence="5">
    <location>
        <begin position="22"/>
        <end position="600"/>
    </location>
</feature>
<dbReference type="CDD" id="cd16012">
    <property type="entry name" value="ALP"/>
    <property type="match status" value="1"/>
</dbReference>
<feature type="binding site" evidence="3">
    <location>
        <position position="286"/>
    </location>
    <ligand>
        <name>Zn(2+)</name>
        <dbReference type="ChEBI" id="CHEBI:29105"/>
        <label>2</label>
    </ligand>
</feature>
<comment type="caution">
    <text evidence="6">The sequence shown here is derived from an EMBL/GenBank/DDBJ whole genome shotgun (WGS) entry which is preliminary data.</text>
</comment>
<dbReference type="GO" id="GO:0046872">
    <property type="term" value="F:metal ion binding"/>
    <property type="evidence" value="ECO:0007669"/>
    <property type="project" value="UniProtKB-KW"/>
</dbReference>
<evidence type="ECO:0000313" key="6">
    <source>
        <dbReference type="EMBL" id="RNL77908.1"/>
    </source>
</evidence>
<feature type="binding site" evidence="3">
    <location>
        <position position="380"/>
    </location>
    <ligand>
        <name>Mg(2+)</name>
        <dbReference type="ChEBI" id="CHEBI:18420"/>
    </ligand>
</feature>
<feature type="binding site" evidence="3">
    <location>
        <position position="286"/>
    </location>
    <ligand>
        <name>Mg(2+)</name>
        <dbReference type="ChEBI" id="CHEBI:18420"/>
    </ligand>
</feature>
<dbReference type="PRINTS" id="PR00113">
    <property type="entry name" value="ALKPHPHTASE"/>
</dbReference>
<evidence type="ECO:0000256" key="3">
    <source>
        <dbReference type="PIRSR" id="PIRSR601952-2"/>
    </source>
</evidence>
<evidence type="ECO:0000256" key="4">
    <source>
        <dbReference type="RuleBase" id="RU003946"/>
    </source>
</evidence>
<dbReference type="GO" id="GO:0008081">
    <property type="term" value="F:phosphoric diester hydrolase activity"/>
    <property type="evidence" value="ECO:0007669"/>
    <property type="project" value="InterPro"/>
</dbReference>
<dbReference type="PANTHER" id="PTHR11596">
    <property type="entry name" value="ALKALINE PHOSPHATASE"/>
    <property type="match status" value="1"/>
</dbReference>
<proteinExistence type="inferred from homology"/>
<evidence type="ECO:0000256" key="2">
    <source>
        <dbReference type="PIRSR" id="PIRSR601952-1"/>
    </source>
</evidence>
<dbReference type="CDD" id="cd08577">
    <property type="entry name" value="PI-PLCc_GDPD_SF_unchar3"/>
    <property type="match status" value="1"/>
</dbReference>
<keyword evidence="3" id="KW-0460">Magnesium</keyword>
<name>A0A3N0DQI9_SINP1</name>
<feature type="binding site" evidence="3">
    <location>
        <position position="532"/>
    </location>
    <ligand>
        <name>Zn(2+)</name>
        <dbReference type="ChEBI" id="CHEBI:29105"/>
        <label>2</label>
    </ligand>
</feature>
<dbReference type="SUPFAM" id="SSF53649">
    <property type="entry name" value="Alkaline phosphatase-like"/>
    <property type="match status" value="1"/>
</dbReference>
<organism evidence="6 7">
    <name type="scientific">Sinomicrobium pectinilyticum</name>
    <dbReference type="NCBI Taxonomy" id="1084421"/>
    <lineage>
        <taxon>Bacteria</taxon>
        <taxon>Pseudomonadati</taxon>
        <taxon>Bacteroidota</taxon>
        <taxon>Flavobacteriia</taxon>
        <taxon>Flavobacteriales</taxon>
        <taxon>Flavobacteriaceae</taxon>
        <taxon>Sinomicrobium</taxon>
    </lineage>
</organism>
<protein>
    <submittedName>
        <fullName evidence="6">Alkaline phosphatase</fullName>
    </submittedName>
</protein>
<dbReference type="InterPro" id="IPR017850">
    <property type="entry name" value="Alkaline_phosphatase_core_sf"/>
</dbReference>
<feature type="binding site" evidence="3">
    <location>
        <position position="485"/>
    </location>
    <ligand>
        <name>Mg(2+)</name>
        <dbReference type="ChEBI" id="CHEBI:18420"/>
    </ligand>
</feature>
<dbReference type="PANTHER" id="PTHR11596:SF5">
    <property type="entry name" value="ALKALINE PHOSPHATASE"/>
    <property type="match status" value="1"/>
</dbReference>
<dbReference type="GO" id="GO:0004035">
    <property type="term" value="F:alkaline phosphatase activity"/>
    <property type="evidence" value="ECO:0007669"/>
    <property type="project" value="TreeGrafter"/>
</dbReference>
<dbReference type="GO" id="GO:0006629">
    <property type="term" value="P:lipid metabolic process"/>
    <property type="evidence" value="ECO:0007669"/>
    <property type="project" value="InterPro"/>
</dbReference>
<evidence type="ECO:0000256" key="5">
    <source>
        <dbReference type="SAM" id="SignalP"/>
    </source>
</evidence>
<dbReference type="RefSeq" id="WP_123217913.1">
    <property type="nucleotide sequence ID" value="NZ_RJTM01000156.1"/>
</dbReference>
<dbReference type="InterPro" id="IPR001952">
    <property type="entry name" value="Alkaline_phosphatase"/>
</dbReference>
<dbReference type="OrthoDB" id="9794455at2"/>
<keyword evidence="5" id="KW-0732">Signal</keyword>
<keyword evidence="7" id="KW-1185">Reference proteome</keyword>